<accession>A0A1G2QK42</accession>
<sequence>MIFVKRGVDMTDMTGKETRIVSAINEPSFSKDMEEEIKLRAFIILRALDEMDEELQNRADLHATLNPNTSMPPS</sequence>
<dbReference type="AlphaFoldDB" id="A0A1G2QK42"/>
<dbReference type="Proteomes" id="UP000177090">
    <property type="component" value="Unassembled WGS sequence"/>
</dbReference>
<protein>
    <submittedName>
        <fullName evidence="1">Uncharacterized protein</fullName>
    </submittedName>
</protein>
<evidence type="ECO:0000313" key="1">
    <source>
        <dbReference type="EMBL" id="OHA60362.1"/>
    </source>
</evidence>
<comment type="caution">
    <text evidence="1">The sequence shown here is derived from an EMBL/GenBank/DDBJ whole genome shotgun (WGS) entry which is preliminary data.</text>
</comment>
<dbReference type="EMBL" id="MHTL01000014">
    <property type="protein sequence ID" value="OHA60362.1"/>
    <property type="molecule type" value="Genomic_DNA"/>
</dbReference>
<evidence type="ECO:0000313" key="2">
    <source>
        <dbReference type="Proteomes" id="UP000177090"/>
    </source>
</evidence>
<reference evidence="1 2" key="1">
    <citation type="journal article" date="2016" name="Nat. Commun.">
        <title>Thousands of microbial genomes shed light on interconnected biogeochemical processes in an aquifer system.</title>
        <authorList>
            <person name="Anantharaman K."/>
            <person name="Brown C.T."/>
            <person name="Hug L.A."/>
            <person name="Sharon I."/>
            <person name="Castelle C.J."/>
            <person name="Probst A.J."/>
            <person name="Thomas B.C."/>
            <person name="Singh A."/>
            <person name="Wilkins M.J."/>
            <person name="Karaoz U."/>
            <person name="Brodie E.L."/>
            <person name="Williams K.H."/>
            <person name="Hubbard S.S."/>
            <person name="Banfield J.F."/>
        </authorList>
    </citation>
    <scope>NUCLEOTIDE SEQUENCE [LARGE SCALE GENOMIC DNA]</scope>
</reference>
<name>A0A1G2QK42_9BACT</name>
<organism evidence="1 2">
    <name type="scientific">Candidatus Vogelbacteria bacterium RIFOXYD1_FULL_51_18</name>
    <dbReference type="NCBI Taxonomy" id="1802440"/>
    <lineage>
        <taxon>Bacteria</taxon>
        <taxon>Candidatus Vogeliibacteriota</taxon>
    </lineage>
</organism>
<proteinExistence type="predicted"/>
<dbReference type="STRING" id="1802440.A2569_02880"/>
<gene>
    <name evidence="1" type="ORF">A2569_02880</name>
</gene>